<dbReference type="PANTHER" id="PTHR30465:SF44">
    <property type="entry name" value="ABC-TYPE DIPEPTIDE_OLIGOPEPTIDE TRANSPORT SYSTEM, PERMEASE COMPONENT"/>
    <property type="match status" value="1"/>
</dbReference>
<keyword evidence="2 7" id="KW-0813">Transport</keyword>
<keyword evidence="10" id="KW-1185">Reference proteome</keyword>
<dbReference type="InterPro" id="IPR035906">
    <property type="entry name" value="MetI-like_sf"/>
</dbReference>
<evidence type="ECO:0000256" key="2">
    <source>
        <dbReference type="ARBA" id="ARBA00022448"/>
    </source>
</evidence>
<evidence type="ECO:0000259" key="8">
    <source>
        <dbReference type="PROSITE" id="PS50928"/>
    </source>
</evidence>
<organism evidence="9 10">
    <name type="scientific">Psychrobacillus faecigallinarum</name>
    <dbReference type="NCBI Taxonomy" id="2762235"/>
    <lineage>
        <taxon>Bacteria</taxon>
        <taxon>Bacillati</taxon>
        <taxon>Bacillota</taxon>
        <taxon>Bacilli</taxon>
        <taxon>Bacillales</taxon>
        <taxon>Bacillaceae</taxon>
        <taxon>Psychrobacillus</taxon>
    </lineage>
</organism>
<gene>
    <name evidence="9" type="ORF">H9650_07880</name>
</gene>
<evidence type="ECO:0000256" key="1">
    <source>
        <dbReference type="ARBA" id="ARBA00004651"/>
    </source>
</evidence>
<evidence type="ECO:0000256" key="4">
    <source>
        <dbReference type="ARBA" id="ARBA00022692"/>
    </source>
</evidence>
<dbReference type="PANTHER" id="PTHR30465">
    <property type="entry name" value="INNER MEMBRANE ABC TRANSPORTER"/>
    <property type="match status" value="1"/>
</dbReference>
<comment type="similarity">
    <text evidence="7">Belongs to the binding-protein-dependent transport system permease family.</text>
</comment>
<reference evidence="9 10" key="1">
    <citation type="submission" date="2020-08" db="EMBL/GenBank/DDBJ databases">
        <title>A Genomic Blueprint of the Chicken Gut Microbiome.</title>
        <authorList>
            <person name="Gilroy R."/>
            <person name="Ravi A."/>
            <person name="Getino M."/>
            <person name="Pursley I."/>
            <person name="Horton D.L."/>
            <person name="Alikhan N.-F."/>
            <person name="Baker D."/>
            <person name="Gharbi K."/>
            <person name="Hall N."/>
            <person name="Watson M."/>
            <person name="Adriaenssens E.M."/>
            <person name="Foster-Nyarko E."/>
            <person name="Jarju S."/>
            <person name="Secka A."/>
            <person name="Antonio M."/>
            <person name="Oren A."/>
            <person name="Chaudhuri R."/>
            <person name="La Ragione R.M."/>
            <person name="Hildebrand F."/>
            <person name="Pallen M.J."/>
        </authorList>
    </citation>
    <scope>NUCLEOTIDE SEQUENCE [LARGE SCALE GENOMIC DNA]</scope>
    <source>
        <strain evidence="9 10">Sa2BUA9</strain>
    </source>
</reference>
<accession>A0ABR8R897</accession>
<feature type="domain" description="ABC transmembrane type-1" evidence="8">
    <location>
        <begin position="59"/>
        <end position="257"/>
    </location>
</feature>
<dbReference type="RefSeq" id="WP_191696941.1">
    <property type="nucleotide sequence ID" value="NZ_JACSQO010000003.1"/>
</dbReference>
<evidence type="ECO:0000256" key="7">
    <source>
        <dbReference type="RuleBase" id="RU363032"/>
    </source>
</evidence>
<dbReference type="Gene3D" id="1.10.3720.10">
    <property type="entry name" value="MetI-like"/>
    <property type="match status" value="1"/>
</dbReference>
<dbReference type="InterPro" id="IPR000515">
    <property type="entry name" value="MetI-like"/>
</dbReference>
<proteinExistence type="inferred from homology"/>
<evidence type="ECO:0000256" key="3">
    <source>
        <dbReference type="ARBA" id="ARBA00022475"/>
    </source>
</evidence>
<name>A0ABR8R897_9BACI</name>
<feature type="transmembrane region" description="Helical" evidence="7">
    <location>
        <begin position="238"/>
        <end position="262"/>
    </location>
</feature>
<feature type="transmembrane region" description="Helical" evidence="7">
    <location>
        <begin position="98"/>
        <end position="122"/>
    </location>
</feature>
<evidence type="ECO:0000313" key="10">
    <source>
        <dbReference type="Proteomes" id="UP000640786"/>
    </source>
</evidence>
<dbReference type="Proteomes" id="UP000640786">
    <property type="component" value="Unassembled WGS sequence"/>
</dbReference>
<comment type="subcellular location">
    <subcellularLocation>
        <location evidence="1 7">Cell membrane</location>
        <topology evidence="1 7">Multi-pass membrane protein</topology>
    </subcellularLocation>
</comment>
<feature type="transmembrane region" description="Helical" evidence="7">
    <location>
        <begin position="206"/>
        <end position="232"/>
    </location>
</feature>
<protein>
    <submittedName>
        <fullName evidence="9">ABC transporter permease subunit</fullName>
    </submittedName>
</protein>
<dbReference type="SUPFAM" id="SSF161098">
    <property type="entry name" value="MetI-like"/>
    <property type="match status" value="1"/>
</dbReference>
<keyword evidence="4 7" id="KW-0812">Transmembrane</keyword>
<keyword evidence="5 7" id="KW-1133">Transmembrane helix</keyword>
<keyword evidence="6 7" id="KW-0472">Membrane</keyword>
<comment type="caution">
    <text evidence="9">The sequence shown here is derived from an EMBL/GenBank/DDBJ whole genome shotgun (WGS) entry which is preliminary data.</text>
</comment>
<sequence>MILLSAFVGLFTKGIQLNIGMYLDNIIQIIQGLTSPQNIVFIGPTGFEYSIFIDFWDNYFYSMILFLTALLISIVIGIFITYLTILLPQKSNQFIVKIVSLLESLPDLLIIIIIQLAVLFYYKRTGTLLFSTAGTSQNKTYFLPMISLSLIPAVMVFKVILYLANEELEKTYILLAKSKGFNSSELFFSHVLRNIAPNIIIHSKSIILILLSSMVVFEKLFNINGVFSFIIAYPNPDIIAFTLIMIYIPIFILYTLVTKIIYKQTGQRLEW</sequence>
<evidence type="ECO:0000256" key="5">
    <source>
        <dbReference type="ARBA" id="ARBA00022989"/>
    </source>
</evidence>
<dbReference type="Pfam" id="PF00528">
    <property type="entry name" value="BPD_transp_1"/>
    <property type="match status" value="1"/>
</dbReference>
<evidence type="ECO:0000313" key="9">
    <source>
        <dbReference type="EMBL" id="MBD7944036.1"/>
    </source>
</evidence>
<feature type="transmembrane region" description="Helical" evidence="7">
    <location>
        <begin position="59"/>
        <end position="86"/>
    </location>
</feature>
<evidence type="ECO:0000256" key="6">
    <source>
        <dbReference type="ARBA" id="ARBA00023136"/>
    </source>
</evidence>
<keyword evidence="3" id="KW-1003">Cell membrane</keyword>
<dbReference type="PROSITE" id="PS50928">
    <property type="entry name" value="ABC_TM1"/>
    <property type="match status" value="1"/>
</dbReference>
<dbReference type="EMBL" id="JACSQO010000003">
    <property type="protein sequence ID" value="MBD7944036.1"/>
    <property type="molecule type" value="Genomic_DNA"/>
</dbReference>
<feature type="transmembrane region" description="Helical" evidence="7">
    <location>
        <begin position="142"/>
        <end position="164"/>
    </location>
</feature>